<dbReference type="NCBIfam" id="TIGR02577">
    <property type="entry name" value="cas_TM1794_Cmr2"/>
    <property type="match status" value="1"/>
</dbReference>
<evidence type="ECO:0000313" key="6">
    <source>
        <dbReference type="Proteomes" id="UP000242015"/>
    </source>
</evidence>
<sequence length="648" mass="72107">FQSVSGALKEAAALKFTPYATLNLTQYTSNYGAYKHALGEPRFYTCSMCGELPAIPRFLEAAREINSAVGEANLIKVEEINGRLTGERLCPYCLLKRLTTTRTVFEKVLEVLIGKYSKIKPLRFPSVTSVAVINYKKAVVNAAKKQPEKILQILKDVISSSENIKETLTSHVAYGPERELLEETEEEFGGDNAKIDVLGTFVLADAEDLLLVGEQRAFVSRLTQALGQVLKSNTSLNTYYALIKGDGDDVGKVITGDLGRVEALRLLKNIFNYFSNLTPNQRLSGVLDMIGDGKLEEAAQLLKEDLKREYNAKELEELLELLEKNLKYSSEPKDEWKKRLPVSPAYHAVISRCLMTLAVKASEEISSVGGFVVYSGGDDLLAVSPVEFALQTALRVRRLYTGTPTVGFLEFSKIGSKTLVPALGDLGESFALTYAHYREPFAQTLEVSVGALEEEAKETVWFRQGVTQSRKNSLAVTYAPRGGDRVQARLPFDLRGKQLGKLIEDVGTMLKMIDGGDFSASLVKDMDEWMNRIVQAYTKDTSLATKIIRYVVNRNASEKCDDSKKEKSELLFSETMSATWCYRYEAHETEVHAQGSEKRERAGESTSRSSSYEDTFHMSEHKQSSKPLLKEFVVALQAEMGARRGVEP</sequence>
<evidence type="ECO:0000256" key="1">
    <source>
        <dbReference type="ARBA" id="ARBA00022741"/>
    </source>
</evidence>
<dbReference type="InterPro" id="IPR043128">
    <property type="entry name" value="Rev_trsase/Diguanyl_cyclase"/>
</dbReference>
<keyword evidence="1" id="KW-0547">Nucleotide-binding</keyword>
<evidence type="ECO:0000256" key="3">
    <source>
        <dbReference type="SAM" id="MobiDB-lite"/>
    </source>
</evidence>
<evidence type="ECO:0000256" key="2">
    <source>
        <dbReference type="ARBA" id="ARBA00023118"/>
    </source>
</evidence>
<evidence type="ECO:0000313" key="5">
    <source>
        <dbReference type="EMBL" id="PSO06912.1"/>
    </source>
</evidence>
<feature type="region of interest" description="Disordered" evidence="3">
    <location>
        <begin position="591"/>
        <end position="625"/>
    </location>
</feature>
<feature type="domain" description="Cas10/Cmr2 second palm" evidence="4">
    <location>
        <begin position="342"/>
        <end position="459"/>
    </location>
</feature>
<organism evidence="5 6">
    <name type="scientific">Candidatus Marsarchaeota G2 archaeon BE_D</name>
    <dbReference type="NCBI Taxonomy" id="1978158"/>
    <lineage>
        <taxon>Archaea</taxon>
        <taxon>Candidatus Marsarchaeota</taxon>
        <taxon>Candidatus Marsarchaeota group 2</taxon>
    </lineage>
</organism>
<accession>A0A2R6C7Q0</accession>
<dbReference type="GO" id="GO:0000166">
    <property type="term" value="F:nucleotide binding"/>
    <property type="evidence" value="ECO:0007669"/>
    <property type="project" value="UniProtKB-KW"/>
</dbReference>
<dbReference type="InterPro" id="IPR038242">
    <property type="entry name" value="Cmr2_N"/>
</dbReference>
<feature type="compositionally biased region" description="Polar residues" evidence="3">
    <location>
        <begin position="604"/>
        <end position="613"/>
    </location>
</feature>
<reference evidence="5 6" key="1">
    <citation type="submission" date="2017-04" db="EMBL/GenBank/DDBJ databases">
        <title>Novel microbial lineages endemic to geothermal iron-oxide mats fill important gaps in the evolutionary history of Archaea.</title>
        <authorList>
            <person name="Jay Z.J."/>
            <person name="Beam J.P."/>
            <person name="Dlakic M."/>
            <person name="Rusch D.B."/>
            <person name="Kozubal M.A."/>
            <person name="Inskeep W.P."/>
        </authorList>
    </citation>
    <scope>NUCLEOTIDE SEQUENCE [LARGE SCALE GENOMIC DNA]</scope>
    <source>
        <strain evidence="5">BE_D</strain>
    </source>
</reference>
<feature type="compositionally biased region" description="Basic and acidic residues" evidence="3">
    <location>
        <begin position="614"/>
        <end position="623"/>
    </location>
</feature>
<dbReference type="Pfam" id="PF22335">
    <property type="entry name" value="Cas10-Cmr2_palm2"/>
    <property type="match status" value="1"/>
</dbReference>
<protein>
    <submittedName>
        <fullName evidence="5">Type III-B CRISPR-associated protein Cas10/Cmr2</fullName>
    </submittedName>
</protein>
<feature type="compositionally biased region" description="Basic and acidic residues" evidence="3">
    <location>
        <begin position="591"/>
        <end position="603"/>
    </location>
</feature>
<dbReference type="InterPro" id="IPR013407">
    <property type="entry name" value="CRISPR-assoc_prot_Cmr2"/>
</dbReference>
<dbReference type="GO" id="GO:0051607">
    <property type="term" value="P:defense response to virus"/>
    <property type="evidence" value="ECO:0007669"/>
    <property type="project" value="UniProtKB-KW"/>
</dbReference>
<dbReference type="Proteomes" id="UP000242015">
    <property type="component" value="Unassembled WGS sequence"/>
</dbReference>
<name>A0A2R6C7Q0_9ARCH</name>
<proteinExistence type="predicted"/>
<dbReference type="Gene3D" id="3.30.70.270">
    <property type="match status" value="1"/>
</dbReference>
<gene>
    <name evidence="5" type="ORF">B9Q04_13615</name>
</gene>
<dbReference type="InterPro" id="IPR054767">
    <property type="entry name" value="Cas10-Cmr2_palm2"/>
</dbReference>
<dbReference type="AlphaFoldDB" id="A0A2R6C7Q0"/>
<evidence type="ECO:0000259" key="4">
    <source>
        <dbReference type="Pfam" id="PF22335"/>
    </source>
</evidence>
<keyword evidence="2" id="KW-0051">Antiviral defense</keyword>
<comment type="caution">
    <text evidence="5">The sequence shown here is derived from an EMBL/GenBank/DDBJ whole genome shotgun (WGS) entry which is preliminary data.</text>
</comment>
<dbReference type="Gene3D" id="3.30.70.2220">
    <property type="entry name" value="CRISPR-Cas system, Cmr2 subunit, D1 domain, cysteine cluster"/>
    <property type="match status" value="1"/>
</dbReference>
<dbReference type="EMBL" id="NEXF01000367">
    <property type="protein sequence ID" value="PSO06912.1"/>
    <property type="molecule type" value="Genomic_DNA"/>
</dbReference>
<feature type="non-terminal residue" evidence="5">
    <location>
        <position position="1"/>
    </location>
</feature>